<feature type="signal peptide" evidence="3">
    <location>
        <begin position="1"/>
        <end position="19"/>
    </location>
</feature>
<dbReference type="EMBL" id="WNWS01000485">
    <property type="protein sequence ID" value="KAE9966943.1"/>
    <property type="molecule type" value="Genomic_DNA"/>
</dbReference>
<sequence>MAILRHTLFCLLASKTVLAACTTGINTPDCDVNAPQTQNSGPTKVIIAVGILAGIGFAVSIAICWFKANRKLGKSRTKEGDVEELLTTEVHSVSKDGPKTISTSTAITSPETTIIAATSPTTGQERADIPRPLRRQKSANFRPVRLATPILLPTGPSPLPINFVTATPAENTRLNFDRDGEREKGRQLDRKNRSRSRSRGRLGQDLDQADTAHRFPEPVEFINPFGRSKSLKFAKPNDRENTITSRTIQVPELTRMKTVSQPSRVQLSVRSNSLDSKRMSISSQPPRLYLNLAYSSASCSQTSLMEGIGCAVAESSSLQRLKPAVVHVRTPSPRMSGGFGAHYGCDPRGNGTKATSNKRNSSC</sequence>
<dbReference type="Proteomes" id="UP000447873">
    <property type="component" value="Unassembled WGS sequence"/>
</dbReference>
<reference evidence="4 5" key="1">
    <citation type="submission" date="2018-12" db="EMBL/GenBank/DDBJ databases">
        <title>Venturia inaequalis Genome Resource.</title>
        <authorList>
            <person name="Lichtner F.J."/>
        </authorList>
    </citation>
    <scope>NUCLEOTIDE SEQUENCE [LARGE SCALE GENOMIC DNA]</scope>
    <source>
        <strain evidence="4 5">120213</strain>
    </source>
</reference>
<evidence type="ECO:0000256" key="2">
    <source>
        <dbReference type="SAM" id="Phobius"/>
    </source>
</evidence>
<evidence type="ECO:0000313" key="5">
    <source>
        <dbReference type="Proteomes" id="UP000447873"/>
    </source>
</evidence>
<dbReference type="OrthoDB" id="536881at2759"/>
<feature type="region of interest" description="Disordered" evidence="1">
    <location>
        <begin position="119"/>
        <end position="140"/>
    </location>
</feature>
<dbReference type="AlphaFoldDB" id="A0A8H3UC61"/>
<feature type="compositionally biased region" description="Basic and acidic residues" evidence="1">
    <location>
        <begin position="176"/>
        <end position="191"/>
    </location>
</feature>
<feature type="region of interest" description="Disordered" evidence="1">
    <location>
        <begin position="339"/>
        <end position="363"/>
    </location>
</feature>
<evidence type="ECO:0000256" key="1">
    <source>
        <dbReference type="SAM" id="MobiDB-lite"/>
    </source>
</evidence>
<evidence type="ECO:0000313" key="4">
    <source>
        <dbReference type="EMBL" id="KAE9966943.1"/>
    </source>
</evidence>
<organism evidence="4 5">
    <name type="scientific">Venturia inaequalis</name>
    <name type="common">Apple scab fungus</name>
    <dbReference type="NCBI Taxonomy" id="5025"/>
    <lineage>
        <taxon>Eukaryota</taxon>
        <taxon>Fungi</taxon>
        <taxon>Dikarya</taxon>
        <taxon>Ascomycota</taxon>
        <taxon>Pezizomycotina</taxon>
        <taxon>Dothideomycetes</taxon>
        <taxon>Pleosporomycetidae</taxon>
        <taxon>Venturiales</taxon>
        <taxon>Venturiaceae</taxon>
        <taxon>Venturia</taxon>
    </lineage>
</organism>
<proteinExistence type="predicted"/>
<keyword evidence="2" id="KW-0472">Membrane</keyword>
<name>A0A8H3UC61_VENIN</name>
<keyword evidence="2" id="KW-1133">Transmembrane helix</keyword>
<comment type="caution">
    <text evidence="4">The sequence shown here is derived from an EMBL/GenBank/DDBJ whole genome shotgun (WGS) entry which is preliminary data.</text>
</comment>
<evidence type="ECO:0000256" key="3">
    <source>
        <dbReference type="SAM" id="SignalP"/>
    </source>
</evidence>
<accession>A0A8H3UC61</accession>
<feature type="compositionally biased region" description="Polar residues" evidence="1">
    <location>
        <begin position="352"/>
        <end position="363"/>
    </location>
</feature>
<feature type="transmembrane region" description="Helical" evidence="2">
    <location>
        <begin position="43"/>
        <end position="66"/>
    </location>
</feature>
<feature type="chain" id="PRO_5034636567" evidence="3">
    <location>
        <begin position="20"/>
        <end position="363"/>
    </location>
</feature>
<protein>
    <submittedName>
        <fullName evidence="4">Uncharacterized protein</fullName>
    </submittedName>
</protein>
<keyword evidence="3" id="KW-0732">Signal</keyword>
<keyword evidence="2" id="KW-0812">Transmembrane</keyword>
<gene>
    <name evidence="4" type="ORF">EG328_008514</name>
</gene>
<feature type="region of interest" description="Disordered" evidence="1">
    <location>
        <begin position="176"/>
        <end position="212"/>
    </location>
</feature>